<gene>
    <name evidence="3" type="ORF">P5673_011742</name>
</gene>
<keyword evidence="2" id="KW-0732">Signal</keyword>
<dbReference type="EMBL" id="JARQWQ010000021">
    <property type="protein sequence ID" value="KAK2565027.1"/>
    <property type="molecule type" value="Genomic_DNA"/>
</dbReference>
<reference evidence="3" key="2">
    <citation type="journal article" date="2023" name="Science">
        <title>Genomic signatures of disease resistance in endangered staghorn corals.</title>
        <authorList>
            <person name="Vollmer S.V."/>
            <person name="Selwyn J.D."/>
            <person name="Despard B.A."/>
            <person name="Roesel C.L."/>
        </authorList>
    </citation>
    <scope>NUCLEOTIDE SEQUENCE</scope>
    <source>
        <strain evidence="3">K2</strain>
    </source>
</reference>
<evidence type="ECO:0000313" key="3">
    <source>
        <dbReference type="EMBL" id="KAK2565027.1"/>
    </source>
</evidence>
<reference evidence="3" key="1">
    <citation type="journal article" date="2023" name="G3 (Bethesda)">
        <title>Whole genome assembly and annotation of the endangered Caribbean coral Acropora cervicornis.</title>
        <authorList>
            <person name="Selwyn J.D."/>
            <person name="Vollmer S.V."/>
        </authorList>
    </citation>
    <scope>NUCLEOTIDE SEQUENCE</scope>
    <source>
        <strain evidence="3">K2</strain>
    </source>
</reference>
<evidence type="ECO:0000313" key="4">
    <source>
        <dbReference type="Proteomes" id="UP001249851"/>
    </source>
</evidence>
<evidence type="ECO:0000256" key="1">
    <source>
        <dbReference type="SAM" id="MobiDB-lite"/>
    </source>
</evidence>
<sequence>MSFLSSLFVSSLLLYVVLEASIRDSVTVREDIKKLSIPEIKKTLNKAHLENHGYKKKVTQETSKDSRGRLSSSKITSFTHKPVPCSKALQVVNEVKSYLLKYTESPMTGKKLSDMVERLKKDISSQKTSRRSLCTIKLDLKTTLPSGNYRPKRSAWFGGGGSSEKSGGSSGSKSESESKGSISGSCTFSGSFSWG</sequence>
<evidence type="ECO:0000256" key="2">
    <source>
        <dbReference type="SAM" id="SignalP"/>
    </source>
</evidence>
<dbReference type="Proteomes" id="UP001249851">
    <property type="component" value="Unassembled WGS sequence"/>
</dbReference>
<accession>A0AAD9QPB5</accession>
<feature type="compositionally biased region" description="Polar residues" evidence="1">
    <location>
        <begin position="186"/>
        <end position="195"/>
    </location>
</feature>
<proteinExistence type="predicted"/>
<feature type="region of interest" description="Disordered" evidence="1">
    <location>
        <begin position="151"/>
        <end position="195"/>
    </location>
</feature>
<name>A0AAD9QPB5_ACRCE</name>
<feature type="signal peptide" evidence="2">
    <location>
        <begin position="1"/>
        <end position="19"/>
    </location>
</feature>
<protein>
    <submittedName>
        <fullName evidence="3">Uncharacterized protein</fullName>
    </submittedName>
</protein>
<feature type="chain" id="PRO_5041978276" evidence="2">
    <location>
        <begin position="20"/>
        <end position="195"/>
    </location>
</feature>
<organism evidence="3 4">
    <name type="scientific">Acropora cervicornis</name>
    <name type="common">Staghorn coral</name>
    <dbReference type="NCBI Taxonomy" id="6130"/>
    <lineage>
        <taxon>Eukaryota</taxon>
        <taxon>Metazoa</taxon>
        <taxon>Cnidaria</taxon>
        <taxon>Anthozoa</taxon>
        <taxon>Hexacorallia</taxon>
        <taxon>Scleractinia</taxon>
        <taxon>Astrocoeniina</taxon>
        <taxon>Acroporidae</taxon>
        <taxon>Acropora</taxon>
    </lineage>
</organism>
<keyword evidence="4" id="KW-1185">Reference proteome</keyword>
<comment type="caution">
    <text evidence="3">The sequence shown here is derived from an EMBL/GenBank/DDBJ whole genome shotgun (WGS) entry which is preliminary data.</text>
</comment>
<feature type="compositionally biased region" description="Low complexity" evidence="1">
    <location>
        <begin position="163"/>
        <end position="185"/>
    </location>
</feature>
<dbReference type="AlphaFoldDB" id="A0AAD9QPB5"/>